<evidence type="ECO:0000313" key="2">
    <source>
        <dbReference type="Proteomes" id="UP000317648"/>
    </source>
</evidence>
<dbReference type="KEGG" id="lcre:Pla8534_46720"/>
<dbReference type="Proteomes" id="UP000317648">
    <property type="component" value="Chromosome"/>
</dbReference>
<dbReference type="EMBL" id="CP036433">
    <property type="protein sequence ID" value="QDU96850.1"/>
    <property type="molecule type" value="Genomic_DNA"/>
</dbReference>
<evidence type="ECO:0000313" key="1">
    <source>
        <dbReference type="EMBL" id="QDU96850.1"/>
    </source>
</evidence>
<dbReference type="RefSeq" id="WP_145055513.1">
    <property type="nucleotide sequence ID" value="NZ_CP036433.1"/>
</dbReference>
<organism evidence="1 2">
    <name type="scientific">Lignipirellula cremea</name>
    <dbReference type="NCBI Taxonomy" id="2528010"/>
    <lineage>
        <taxon>Bacteria</taxon>
        <taxon>Pseudomonadati</taxon>
        <taxon>Planctomycetota</taxon>
        <taxon>Planctomycetia</taxon>
        <taxon>Pirellulales</taxon>
        <taxon>Pirellulaceae</taxon>
        <taxon>Lignipirellula</taxon>
    </lineage>
</organism>
<gene>
    <name evidence="1" type="ORF">Pla8534_46720</name>
</gene>
<reference evidence="1 2" key="1">
    <citation type="submission" date="2019-02" db="EMBL/GenBank/DDBJ databases">
        <title>Deep-cultivation of Planctomycetes and their phenomic and genomic characterization uncovers novel biology.</title>
        <authorList>
            <person name="Wiegand S."/>
            <person name="Jogler M."/>
            <person name="Boedeker C."/>
            <person name="Pinto D."/>
            <person name="Vollmers J."/>
            <person name="Rivas-Marin E."/>
            <person name="Kohn T."/>
            <person name="Peeters S.H."/>
            <person name="Heuer A."/>
            <person name="Rast P."/>
            <person name="Oberbeckmann S."/>
            <person name="Bunk B."/>
            <person name="Jeske O."/>
            <person name="Meyerdierks A."/>
            <person name="Storesund J.E."/>
            <person name="Kallscheuer N."/>
            <person name="Luecker S."/>
            <person name="Lage O.M."/>
            <person name="Pohl T."/>
            <person name="Merkel B.J."/>
            <person name="Hornburger P."/>
            <person name="Mueller R.-W."/>
            <person name="Bruemmer F."/>
            <person name="Labrenz M."/>
            <person name="Spormann A.M."/>
            <person name="Op den Camp H."/>
            <person name="Overmann J."/>
            <person name="Amann R."/>
            <person name="Jetten M.S.M."/>
            <person name="Mascher T."/>
            <person name="Medema M.H."/>
            <person name="Devos D.P."/>
            <person name="Kaster A.-K."/>
            <person name="Ovreas L."/>
            <person name="Rohde M."/>
            <person name="Galperin M.Y."/>
            <person name="Jogler C."/>
        </authorList>
    </citation>
    <scope>NUCLEOTIDE SEQUENCE [LARGE SCALE GENOMIC DNA]</scope>
    <source>
        <strain evidence="1 2">Pla85_3_4</strain>
    </source>
</reference>
<accession>A0A518DYC6</accession>
<sequence>MAKKKSPTTQAVLDFLDANPDATAKTVVPALAEQGVTVSQSQVNTIRSVLKKKQGVKVRVKRKKAAAAVAPAPSAAKPGRGDAITAAELREAKALVDKLGGFSAAKEAIASLESLQ</sequence>
<name>A0A518DYC6_9BACT</name>
<dbReference type="AlphaFoldDB" id="A0A518DYC6"/>
<keyword evidence="2" id="KW-1185">Reference proteome</keyword>
<proteinExistence type="predicted"/>
<protein>
    <submittedName>
        <fullName evidence="1">Uncharacterized protein</fullName>
    </submittedName>
</protein>